<comment type="caution">
    <text evidence="1">The sequence shown here is derived from an EMBL/GenBank/DDBJ whole genome shotgun (WGS) entry which is preliminary data.</text>
</comment>
<reference evidence="1 2" key="1">
    <citation type="journal article" date="2022" name="Plant J.">
        <title>Chromosome-level genome of Camellia lanceoleosa provides a valuable resource for understanding genome evolution and self-incompatibility.</title>
        <authorList>
            <person name="Gong W."/>
            <person name="Xiao S."/>
            <person name="Wang L."/>
            <person name="Liao Z."/>
            <person name="Chang Y."/>
            <person name="Mo W."/>
            <person name="Hu G."/>
            <person name="Li W."/>
            <person name="Zhao G."/>
            <person name="Zhu H."/>
            <person name="Hu X."/>
            <person name="Ji K."/>
            <person name="Xiang X."/>
            <person name="Song Q."/>
            <person name="Yuan D."/>
            <person name="Jin S."/>
            <person name="Zhang L."/>
        </authorList>
    </citation>
    <scope>NUCLEOTIDE SEQUENCE [LARGE SCALE GENOMIC DNA]</scope>
    <source>
        <strain evidence="1">SQ_2022a</strain>
    </source>
</reference>
<name>A0ACC0FDF8_9ERIC</name>
<keyword evidence="2" id="KW-1185">Reference proteome</keyword>
<organism evidence="1 2">
    <name type="scientific">Camellia lanceoleosa</name>
    <dbReference type="NCBI Taxonomy" id="1840588"/>
    <lineage>
        <taxon>Eukaryota</taxon>
        <taxon>Viridiplantae</taxon>
        <taxon>Streptophyta</taxon>
        <taxon>Embryophyta</taxon>
        <taxon>Tracheophyta</taxon>
        <taxon>Spermatophyta</taxon>
        <taxon>Magnoliopsida</taxon>
        <taxon>eudicotyledons</taxon>
        <taxon>Gunneridae</taxon>
        <taxon>Pentapetalae</taxon>
        <taxon>asterids</taxon>
        <taxon>Ericales</taxon>
        <taxon>Theaceae</taxon>
        <taxon>Camellia</taxon>
    </lineage>
</organism>
<proteinExistence type="predicted"/>
<evidence type="ECO:0000313" key="1">
    <source>
        <dbReference type="EMBL" id="KAI7986705.1"/>
    </source>
</evidence>
<protein>
    <submittedName>
        <fullName evidence="1">SCF E3 ubiquitin ligase complex F-box protein grrA</fullName>
    </submittedName>
</protein>
<evidence type="ECO:0000313" key="2">
    <source>
        <dbReference type="Proteomes" id="UP001060215"/>
    </source>
</evidence>
<dbReference type="Proteomes" id="UP001060215">
    <property type="component" value="Chromosome 15"/>
</dbReference>
<accession>A0ACC0FDF8</accession>
<gene>
    <name evidence="1" type="ORF">LOK49_LG14G01598</name>
</gene>
<dbReference type="EMBL" id="CM045772">
    <property type="protein sequence ID" value="KAI7986705.1"/>
    <property type="molecule type" value="Genomic_DNA"/>
</dbReference>
<sequence>MKNLKILRCPRAKCFRNHHLVAIADALPWLEELGIQFSGDKFDSKSAEYMVTDAGIEVVSRKLRRLRKIDISGQVGCSDRSLIALSSNCELLVEIQCACCKVTEHGVCFVLRHSRNLISLDVGPYSSLQNDFFTFENSMTYATSLCDLMLEPYGDHDRILSSISTAGIPLEKILIYEDSEDCWELILTRLTIDDFNSLQSPSLVCKQFLSITDRLRQKLEASSRSFYSNNCEGLFRALQRFTNLREIELYDHIFGDKADVNYPIRRIASSGLDLQCLSLRRLQRPPFPKTFKKLGSTMNNLKILRCCYLKVFRNHHLVAIADALPWLEQLDIQLSGFRSYYQRGSDSKSAKYIVTDVGIEVISRKLPRLRKIDITGQLGCSDRSLIALSSNCELLNEIRCSYCNVSEHGICFVLRHSQNLIYLEAGRYYSLPDDSFTFENSMNFAQCLRGLRIDAYEDQDHDCLLGSISTAGIQLEKILIYDDSGLSFHGLSNFLCASPSLKHSQLVSINFVNDNSVRELCRYLPNFVSIKLDFCSNITATTFFILAKKCPLHYRR</sequence>